<feature type="transmembrane region" description="Helical" evidence="2">
    <location>
        <begin position="240"/>
        <end position="257"/>
    </location>
</feature>
<feature type="compositionally biased region" description="Basic and acidic residues" evidence="1">
    <location>
        <begin position="52"/>
        <end position="67"/>
    </location>
</feature>
<feature type="transmembrane region" description="Helical" evidence="2">
    <location>
        <begin position="319"/>
        <end position="338"/>
    </location>
</feature>
<name>A0A2A9FC42_9PSEU</name>
<dbReference type="Proteomes" id="UP000243542">
    <property type="component" value="Unassembled WGS sequence"/>
</dbReference>
<dbReference type="Pfam" id="PF11361">
    <property type="entry name" value="DUF3159"/>
    <property type="match status" value="1"/>
</dbReference>
<sequence>MRQGGNVTDETGAPGTEAAANHADAAGRGAFPGASGPGAAPDPSDTDGSVEASERANREVEGAHIGDRGTIGQDAATSGAVAQNAATPDAAPDIPTSDSATSDAAALETGTSDIAASDTTVPDLAAPDAARPGAAALNDAAPDTAAPDTATPGTATSDTTSGTTTSGTADSATTAKPERESLTQILGGRRGAIDASVPPLAFVIGWLATGRSVSWGAIVAIGVAVVLGGYRVLRGDKARAVVVSLAAVVIAALIALHTGRAEDFFLLQLLSNAASALLFAASVVVRWPLLGVIVGLLLGQKTRWRRDPALLRAYSWASWVWVLQYLLRVVIYGLLWSAGQVVALGVARTVLSWPLVAATVAVSGWVLYKTLPDDHPGLRPARGEQPRA</sequence>
<evidence type="ECO:0000256" key="2">
    <source>
        <dbReference type="SAM" id="Phobius"/>
    </source>
</evidence>
<comment type="caution">
    <text evidence="3">The sequence shown here is derived from an EMBL/GenBank/DDBJ whole genome shotgun (WGS) entry which is preliminary data.</text>
</comment>
<reference evidence="3 4" key="1">
    <citation type="submission" date="2017-10" db="EMBL/GenBank/DDBJ databases">
        <title>Sequencing the genomes of 1000 actinobacteria strains.</title>
        <authorList>
            <person name="Klenk H.-P."/>
        </authorList>
    </citation>
    <scope>NUCLEOTIDE SEQUENCE [LARGE SCALE GENOMIC DNA]</scope>
    <source>
        <strain evidence="3 4">DSM 46092</strain>
    </source>
</reference>
<keyword evidence="2" id="KW-0812">Transmembrane</keyword>
<feature type="compositionally biased region" description="Low complexity" evidence="1">
    <location>
        <begin position="139"/>
        <end position="175"/>
    </location>
</feature>
<keyword evidence="2" id="KW-1133">Transmembrane helix</keyword>
<feature type="compositionally biased region" description="Low complexity" evidence="1">
    <location>
        <begin position="15"/>
        <end position="43"/>
    </location>
</feature>
<dbReference type="EMBL" id="PDJK01000002">
    <property type="protein sequence ID" value="PFG48934.1"/>
    <property type="molecule type" value="Genomic_DNA"/>
</dbReference>
<evidence type="ECO:0000313" key="3">
    <source>
        <dbReference type="EMBL" id="PFG48934.1"/>
    </source>
</evidence>
<feature type="transmembrane region" description="Helical" evidence="2">
    <location>
        <begin position="277"/>
        <end position="298"/>
    </location>
</feature>
<feature type="compositionally biased region" description="Low complexity" evidence="1">
    <location>
        <begin position="85"/>
        <end position="106"/>
    </location>
</feature>
<organism evidence="3 4">
    <name type="scientific">Amycolatopsis sulphurea</name>
    <dbReference type="NCBI Taxonomy" id="76022"/>
    <lineage>
        <taxon>Bacteria</taxon>
        <taxon>Bacillati</taxon>
        <taxon>Actinomycetota</taxon>
        <taxon>Actinomycetes</taxon>
        <taxon>Pseudonocardiales</taxon>
        <taxon>Pseudonocardiaceae</taxon>
        <taxon>Amycolatopsis</taxon>
    </lineage>
</organism>
<evidence type="ECO:0000313" key="4">
    <source>
        <dbReference type="Proteomes" id="UP000243542"/>
    </source>
</evidence>
<keyword evidence="4" id="KW-1185">Reference proteome</keyword>
<evidence type="ECO:0000256" key="1">
    <source>
        <dbReference type="SAM" id="MobiDB-lite"/>
    </source>
</evidence>
<feature type="region of interest" description="Disordered" evidence="1">
    <location>
        <begin position="1"/>
        <end position="106"/>
    </location>
</feature>
<protein>
    <submittedName>
        <fullName evidence="3">Uncharacterized protein DUF3159</fullName>
    </submittedName>
</protein>
<dbReference type="InterPro" id="IPR016566">
    <property type="entry name" value="UCP010219"/>
</dbReference>
<dbReference type="AlphaFoldDB" id="A0A2A9FC42"/>
<feature type="region of interest" description="Disordered" evidence="1">
    <location>
        <begin position="139"/>
        <end position="179"/>
    </location>
</feature>
<gene>
    <name evidence="3" type="ORF">ATK36_4052</name>
</gene>
<feature type="transmembrane region" description="Helical" evidence="2">
    <location>
        <begin position="350"/>
        <end position="368"/>
    </location>
</feature>
<feature type="transmembrane region" description="Helical" evidence="2">
    <location>
        <begin position="215"/>
        <end position="233"/>
    </location>
</feature>
<proteinExistence type="predicted"/>
<keyword evidence="2" id="KW-0472">Membrane</keyword>
<accession>A0A2A9FC42</accession>